<gene>
    <name evidence="1" type="ORF">UFOPK3342_00712</name>
</gene>
<reference evidence="1" key="1">
    <citation type="submission" date="2020-05" db="EMBL/GenBank/DDBJ databases">
        <authorList>
            <person name="Chiriac C."/>
            <person name="Salcher M."/>
            <person name="Ghai R."/>
            <person name="Kavagutti S V."/>
        </authorList>
    </citation>
    <scope>NUCLEOTIDE SEQUENCE</scope>
</reference>
<accession>A0A6J7DBE3</accession>
<sequence length="161" mass="17547">MKTRLLGFGVLVVVGLIIGHFTSAGRNDAGEITKSGDVSATEVQVGDCFDDLPQLSTEDSTFTSVHAVPCSESHHWQAFHQENAVGDSYSEANIASTADDICNAATQTLINNMSSIKFDAFQNAQLTYFTPTYKSWTVHGDRSFQCLIGNDTESYFTSVFE</sequence>
<dbReference type="AlphaFoldDB" id="A0A6J7DBE3"/>
<name>A0A6J7DBE3_9ZZZZ</name>
<dbReference type="EMBL" id="CAFBLH010000018">
    <property type="protein sequence ID" value="CAB4866264.1"/>
    <property type="molecule type" value="Genomic_DNA"/>
</dbReference>
<protein>
    <submittedName>
        <fullName evidence="1">Unannotated protein</fullName>
    </submittedName>
</protein>
<organism evidence="1">
    <name type="scientific">freshwater metagenome</name>
    <dbReference type="NCBI Taxonomy" id="449393"/>
    <lineage>
        <taxon>unclassified sequences</taxon>
        <taxon>metagenomes</taxon>
        <taxon>ecological metagenomes</taxon>
    </lineage>
</organism>
<evidence type="ECO:0000313" key="1">
    <source>
        <dbReference type="EMBL" id="CAB4866264.1"/>
    </source>
</evidence>
<proteinExistence type="predicted"/>